<accession>A0A645IGZ9</accession>
<proteinExistence type="predicted"/>
<gene>
    <name evidence="2" type="ORF">SDC9_198194</name>
</gene>
<name>A0A645IGZ9_9ZZZZ</name>
<dbReference type="EMBL" id="VSSQ01114871">
    <property type="protein sequence ID" value="MPN50567.1"/>
    <property type="molecule type" value="Genomic_DNA"/>
</dbReference>
<evidence type="ECO:0000256" key="1">
    <source>
        <dbReference type="SAM" id="MobiDB-lite"/>
    </source>
</evidence>
<comment type="caution">
    <text evidence="2">The sequence shown here is derived from an EMBL/GenBank/DDBJ whole genome shotgun (WGS) entry which is preliminary data.</text>
</comment>
<reference evidence="2" key="1">
    <citation type="submission" date="2019-08" db="EMBL/GenBank/DDBJ databases">
        <authorList>
            <person name="Kucharzyk K."/>
            <person name="Murdoch R.W."/>
            <person name="Higgins S."/>
            <person name="Loffler F."/>
        </authorList>
    </citation>
    <scope>NUCLEOTIDE SEQUENCE</scope>
</reference>
<feature type="compositionally biased region" description="Basic and acidic residues" evidence="1">
    <location>
        <begin position="8"/>
        <end position="21"/>
    </location>
</feature>
<dbReference type="AlphaFoldDB" id="A0A645IGZ9"/>
<evidence type="ECO:0000313" key="2">
    <source>
        <dbReference type="EMBL" id="MPN50567.1"/>
    </source>
</evidence>
<organism evidence="2">
    <name type="scientific">bioreactor metagenome</name>
    <dbReference type="NCBI Taxonomy" id="1076179"/>
    <lineage>
        <taxon>unclassified sequences</taxon>
        <taxon>metagenomes</taxon>
        <taxon>ecological metagenomes</taxon>
    </lineage>
</organism>
<sequence>MLQTVTQENERLQSEAEISPKEVQESRQKFLAELNEFLRVIAPHRAAWQQMTPAQRSAESGISDLIQSLLNLTMKVIMLDRDNEQLLARRGFLPVRHLSPPQAQQPHFVSGLYLRHATG</sequence>
<feature type="region of interest" description="Disordered" evidence="1">
    <location>
        <begin position="1"/>
        <end position="21"/>
    </location>
</feature>
<protein>
    <submittedName>
        <fullName evidence="2">Uncharacterized protein</fullName>
    </submittedName>
</protein>